<comment type="caution">
    <text evidence="1">The sequence shown here is derived from an EMBL/GenBank/DDBJ whole genome shotgun (WGS) entry which is preliminary data.</text>
</comment>
<dbReference type="Proteomes" id="UP001371305">
    <property type="component" value="Unassembled WGS sequence"/>
</dbReference>
<keyword evidence="2" id="KW-1185">Reference proteome</keyword>
<dbReference type="PANTHER" id="PTHR30619">
    <property type="entry name" value="DNA INTERNALIZATION/COMPETENCE PROTEIN COMEC/REC2"/>
    <property type="match status" value="1"/>
</dbReference>
<evidence type="ECO:0008006" key="3">
    <source>
        <dbReference type="Google" id="ProtNLM"/>
    </source>
</evidence>
<organism evidence="1 2">
    <name type="scientific">Luteolibacter soli</name>
    <dbReference type="NCBI Taxonomy" id="3135280"/>
    <lineage>
        <taxon>Bacteria</taxon>
        <taxon>Pseudomonadati</taxon>
        <taxon>Verrucomicrobiota</taxon>
        <taxon>Verrucomicrobiia</taxon>
        <taxon>Verrucomicrobiales</taxon>
        <taxon>Verrucomicrobiaceae</taxon>
        <taxon>Luteolibacter</taxon>
    </lineage>
</organism>
<dbReference type="EMBL" id="JBBUKT010000003">
    <property type="protein sequence ID" value="MEK7950944.1"/>
    <property type="molecule type" value="Genomic_DNA"/>
</dbReference>
<sequence length="394" mass="44270">MSEQFKLPTRGFVFWPVCTGDSTTIVIKPGVVMQLDLHHLAKADGSDDPAWAVVDELVRLLPKKNGRPYLSLFALTHPDKDHILGFQELLKQVTIGEIWHTPRIIRDWVDDNDLCDDAEAFYQEVHRRRKAVIANPTDVKAGDRVRIIGHDDILNEDRYKAFPTERTSHPGTSITIVDEVDLADCFNAFVHAPFKVDAEDTRNNTSLSLHVRLSDGDGQGEALFFGDREYPTLKQIFEATEAHEEYGNTQYLMWDVMIAPHHCSKKAMFWQEDGEDEEKFKHDIMDFFEKYRKDDAYIIASADADFTDVVGHNPPHGKARKKYEAIVDAGHFICTHEHPDEDNPKPVVFEVTAEGLSKRGLAAVTGLASVVSAVASSRGTMAPPTQQVGFGRVS</sequence>
<protein>
    <recommendedName>
        <fullName evidence="3">Metallohydrolase</fullName>
    </recommendedName>
</protein>
<evidence type="ECO:0000313" key="2">
    <source>
        <dbReference type="Proteomes" id="UP001371305"/>
    </source>
</evidence>
<dbReference type="SUPFAM" id="SSF56281">
    <property type="entry name" value="Metallo-hydrolase/oxidoreductase"/>
    <property type="match status" value="1"/>
</dbReference>
<reference evidence="1 2" key="1">
    <citation type="submission" date="2024-04" db="EMBL/GenBank/DDBJ databases">
        <title>Luteolibacter sp. isolated from soil.</title>
        <authorList>
            <person name="An J."/>
        </authorList>
    </citation>
    <scope>NUCLEOTIDE SEQUENCE [LARGE SCALE GENOMIC DNA]</scope>
    <source>
        <strain evidence="1 2">Y139</strain>
    </source>
</reference>
<dbReference type="InterPro" id="IPR036866">
    <property type="entry name" value="RibonucZ/Hydroxyglut_hydro"/>
</dbReference>
<dbReference type="PANTHER" id="PTHR30619:SF1">
    <property type="entry name" value="RECOMBINATION PROTEIN 2"/>
    <property type="match status" value="1"/>
</dbReference>
<dbReference type="InterPro" id="IPR052159">
    <property type="entry name" value="Competence_DNA_uptake"/>
</dbReference>
<evidence type="ECO:0000313" key="1">
    <source>
        <dbReference type="EMBL" id="MEK7950944.1"/>
    </source>
</evidence>
<dbReference type="Gene3D" id="3.60.15.10">
    <property type="entry name" value="Ribonuclease Z/Hydroxyacylglutathione hydrolase-like"/>
    <property type="match status" value="1"/>
</dbReference>
<accession>A0ABU9AVG7</accession>
<dbReference type="RefSeq" id="WP_341404546.1">
    <property type="nucleotide sequence ID" value="NZ_JBBUKT010000003.1"/>
</dbReference>
<proteinExistence type="predicted"/>
<name>A0ABU9AVG7_9BACT</name>
<gene>
    <name evidence="1" type="ORF">WKV53_10570</name>
</gene>